<dbReference type="PROSITE" id="PS51677">
    <property type="entry name" value="NODB"/>
    <property type="match status" value="1"/>
</dbReference>
<dbReference type="AlphaFoldDB" id="A0A9P7RTF9"/>
<dbReference type="EMBL" id="CM032187">
    <property type="protein sequence ID" value="KAG7089093.1"/>
    <property type="molecule type" value="Genomic_DNA"/>
</dbReference>
<evidence type="ECO:0000256" key="8">
    <source>
        <dbReference type="ARBA" id="ARBA00023136"/>
    </source>
</evidence>
<reference evidence="14" key="1">
    <citation type="journal article" date="2021" name="Genome Biol. Evol.">
        <title>The assembled and annotated genome of the fairy-ring fungus Marasmius oreades.</title>
        <authorList>
            <person name="Hiltunen M."/>
            <person name="Ament-Velasquez S.L."/>
            <person name="Johannesson H."/>
        </authorList>
    </citation>
    <scope>NUCLEOTIDE SEQUENCE</scope>
    <source>
        <strain evidence="14">03SP1</strain>
    </source>
</reference>
<evidence type="ECO:0000256" key="5">
    <source>
        <dbReference type="ARBA" id="ARBA00022723"/>
    </source>
</evidence>
<dbReference type="CDD" id="cd10951">
    <property type="entry name" value="CE4_ClCDA_like"/>
    <property type="match status" value="1"/>
</dbReference>
<keyword evidence="8" id="KW-0472">Membrane</keyword>
<comment type="cofactor">
    <cofactor evidence="1">
        <name>Co(2+)</name>
        <dbReference type="ChEBI" id="CHEBI:48828"/>
    </cofactor>
</comment>
<dbReference type="InterPro" id="IPR011330">
    <property type="entry name" value="Glyco_hydro/deAcase_b/a-brl"/>
</dbReference>
<dbReference type="GeneID" id="66079877"/>
<dbReference type="PANTHER" id="PTHR46471">
    <property type="entry name" value="CHITIN DEACETYLASE"/>
    <property type="match status" value="1"/>
</dbReference>
<proteinExistence type="predicted"/>
<evidence type="ECO:0000259" key="13">
    <source>
        <dbReference type="PROSITE" id="PS51677"/>
    </source>
</evidence>
<comment type="caution">
    <text evidence="14">The sequence shown here is derived from an EMBL/GenBank/DDBJ whole genome shotgun (WGS) entry which is preliminary data.</text>
</comment>
<evidence type="ECO:0000313" key="14">
    <source>
        <dbReference type="EMBL" id="KAG7089093.1"/>
    </source>
</evidence>
<keyword evidence="4" id="KW-0336">GPI-anchor</keyword>
<dbReference type="GO" id="GO:0005975">
    <property type="term" value="P:carbohydrate metabolic process"/>
    <property type="evidence" value="ECO:0007669"/>
    <property type="project" value="InterPro"/>
</dbReference>
<evidence type="ECO:0000256" key="6">
    <source>
        <dbReference type="ARBA" id="ARBA00022729"/>
    </source>
</evidence>
<evidence type="ECO:0000256" key="2">
    <source>
        <dbReference type="ARBA" id="ARBA00004609"/>
    </source>
</evidence>
<organism evidence="14 15">
    <name type="scientific">Marasmius oreades</name>
    <name type="common">fairy-ring Marasmius</name>
    <dbReference type="NCBI Taxonomy" id="181124"/>
    <lineage>
        <taxon>Eukaryota</taxon>
        <taxon>Fungi</taxon>
        <taxon>Dikarya</taxon>
        <taxon>Basidiomycota</taxon>
        <taxon>Agaricomycotina</taxon>
        <taxon>Agaricomycetes</taxon>
        <taxon>Agaricomycetidae</taxon>
        <taxon>Agaricales</taxon>
        <taxon>Marasmiineae</taxon>
        <taxon>Marasmiaceae</taxon>
        <taxon>Marasmius</taxon>
    </lineage>
</organism>
<dbReference type="OrthoDB" id="2125469at2759"/>
<keyword evidence="15" id="KW-1185">Reference proteome</keyword>
<feature type="chain" id="PRO_5040422104" description="NodB homology domain-containing protein" evidence="12">
    <location>
        <begin position="20"/>
        <end position="258"/>
    </location>
</feature>
<dbReference type="PANTHER" id="PTHR46471:SF2">
    <property type="entry name" value="CHITIN DEACETYLASE-RELATED"/>
    <property type="match status" value="1"/>
</dbReference>
<dbReference type="RefSeq" id="XP_043005563.1">
    <property type="nucleotide sequence ID" value="XM_043155781.1"/>
</dbReference>
<accession>A0A9P7RTF9</accession>
<keyword evidence="3" id="KW-1003">Cell membrane</keyword>
<keyword evidence="5" id="KW-0479">Metal-binding</keyword>
<keyword evidence="9" id="KW-0119">Carbohydrate metabolism</keyword>
<evidence type="ECO:0000256" key="9">
    <source>
        <dbReference type="ARBA" id="ARBA00023277"/>
    </source>
</evidence>
<keyword evidence="11" id="KW-0961">Cell wall biogenesis/degradation</keyword>
<dbReference type="GO" id="GO:0071555">
    <property type="term" value="P:cell wall organization"/>
    <property type="evidence" value="ECO:0007669"/>
    <property type="project" value="UniProtKB-KW"/>
</dbReference>
<keyword evidence="7" id="KW-0378">Hydrolase</keyword>
<dbReference type="SUPFAM" id="SSF88713">
    <property type="entry name" value="Glycoside hydrolase/deacetylase"/>
    <property type="match status" value="1"/>
</dbReference>
<protein>
    <recommendedName>
        <fullName evidence="13">NodB homology domain-containing protein</fullName>
    </recommendedName>
</protein>
<gene>
    <name evidence="14" type="ORF">E1B28_010802</name>
</gene>
<dbReference type="GO" id="GO:0016810">
    <property type="term" value="F:hydrolase activity, acting on carbon-nitrogen (but not peptide) bonds"/>
    <property type="evidence" value="ECO:0007669"/>
    <property type="project" value="InterPro"/>
</dbReference>
<evidence type="ECO:0000256" key="12">
    <source>
        <dbReference type="SAM" id="SignalP"/>
    </source>
</evidence>
<dbReference type="Pfam" id="PF01522">
    <property type="entry name" value="Polysacc_deac_1"/>
    <property type="match status" value="1"/>
</dbReference>
<feature type="signal peptide" evidence="12">
    <location>
        <begin position="1"/>
        <end position="19"/>
    </location>
</feature>
<dbReference type="GO" id="GO:0005886">
    <property type="term" value="C:plasma membrane"/>
    <property type="evidence" value="ECO:0007669"/>
    <property type="project" value="UniProtKB-SubCell"/>
</dbReference>
<evidence type="ECO:0000256" key="11">
    <source>
        <dbReference type="ARBA" id="ARBA00023316"/>
    </source>
</evidence>
<dbReference type="InterPro" id="IPR002509">
    <property type="entry name" value="NODB_dom"/>
</dbReference>
<dbReference type="GO" id="GO:0046872">
    <property type="term" value="F:metal ion binding"/>
    <property type="evidence" value="ECO:0007669"/>
    <property type="project" value="UniProtKB-KW"/>
</dbReference>
<evidence type="ECO:0000256" key="4">
    <source>
        <dbReference type="ARBA" id="ARBA00022622"/>
    </source>
</evidence>
<comment type="subcellular location">
    <subcellularLocation>
        <location evidence="2">Cell membrane</location>
        <topology evidence="2">Lipid-anchor</topology>
        <topology evidence="2">GPI-anchor</topology>
    </subcellularLocation>
</comment>
<keyword evidence="4" id="KW-0325">Glycoprotein</keyword>
<evidence type="ECO:0000256" key="1">
    <source>
        <dbReference type="ARBA" id="ARBA00001941"/>
    </source>
</evidence>
<feature type="domain" description="NodB homology" evidence="13">
    <location>
        <begin position="43"/>
        <end position="227"/>
    </location>
</feature>
<keyword evidence="6 12" id="KW-0732">Signal</keyword>
<keyword evidence="10" id="KW-0449">Lipoprotein</keyword>
<evidence type="ECO:0000256" key="10">
    <source>
        <dbReference type="ARBA" id="ARBA00023288"/>
    </source>
</evidence>
<name>A0A9P7RTF9_9AGAR</name>
<evidence type="ECO:0000313" key="15">
    <source>
        <dbReference type="Proteomes" id="UP001049176"/>
    </source>
</evidence>
<sequence length="258" mass="28237">MQLKSFVLFALSVASFVVAVPNAESKRQAVPLAAVYTTCVKPRTIAFTFDDGPHIYNYDILEALKKVGAKGTFFLNGNNWNCIYDLDQTVRNIHSEGHQIGSHTWSHPNLKTLKTKEEIIAQLQPVDDALMKIVGVKPAMMRPPYGEYNDMVRAVAASRGQSLVNWDFDSGDSIGLPLKDSVAAYDALLKSNQSTIIALNHETSQTTAQKLIEDVMPKFKAAGYTLDTVAGCLGLEPYQNVGIPGTRDASWTCTNGPK</sequence>
<evidence type="ECO:0000256" key="3">
    <source>
        <dbReference type="ARBA" id="ARBA00022475"/>
    </source>
</evidence>
<dbReference type="KEGG" id="more:E1B28_010802"/>
<evidence type="ECO:0000256" key="7">
    <source>
        <dbReference type="ARBA" id="ARBA00022801"/>
    </source>
</evidence>
<dbReference type="GO" id="GO:0098552">
    <property type="term" value="C:side of membrane"/>
    <property type="evidence" value="ECO:0007669"/>
    <property type="project" value="UniProtKB-KW"/>
</dbReference>
<dbReference type="Gene3D" id="3.20.20.370">
    <property type="entry name" value="Glycoside hydrolase/deacetylase"/>
    <property type="match status" value="1"/>
</dbReference>
<dbReference type="Proteomes" id="UP001049176">
    <property type="component" value="Chromosome 7"/>
</dbReference>